<sequence length="365" mass="39970">MHHTRESQPGLVLFTDPYPIPALHTLAGRNIADTCLDYHTTHVKKDILNSHNYDTTTPTRTSVPFFPTEDAKLRATALDIRRGGNCPNSIQVLEQLLSERDAVQPYLVSCLPNASSPASRRIASSFGSSSKLNFRHCIYHETSTEAASCYIIRSLESGSRTLVNYSDLPEMTTDQFETVARSFSPDQETWWHFEGRIPDTTLKCIRLLRDVLPTAQISIEVEKPGREGLPELAAEADVVFYSRSWAEERGHESPESCLRTELHEKASLALCTWGADGAAGLSRAACEYVRCPAKEDAEGAISVVDAVGAGDTFIAGMLYGLVCHADDWSVGQKVSFAVRLATLKVQREGFAGLGADVLGCVSDES</sequence>
<dbReference type="Pfam" id="PF00294">
    <property type="entry name" value="PfkB"/>
    <property type="match status" value="1"/>
</dbReference>
<dbReference type="PANTHER" id="PTHR42774:SF3">
    <property type="entry name" value="KETOHEXOKINASE"/>
    <property type="match status" value="1"/>
</dbReference>
<dbReference type="EMBL" id="JAANBB010000333">
    <property type="protein sequence ID" value="KAF7543904.1"/>
    <property type="molecule type" value="Genomic_DNA"/>
</dbReference>
<dbReference type="PANTHER" id="PTHR42774">
    <property type="entry name" value="PHOSPHOTRANSFERASE SYSTEM TRANSPORT PROTEIN"/>
    <property type="match status" value="1"/>
</dbReference>
<evidence type="ECO:0000313" key="2">
    <source>
        <dbReference type="EMBL" id="KAF7543904.1"/>
    </source>
</evidence>
<dbReference type="Gene3D" id="3.40.1190.20">
    <property type="match status" value="1"/>
</dbReference>
<dbReference type="InterPro" id="IPR029056">
    <property type="entry name" value="Ribokinase-like"/>
</dbReference>
<protein>
    <recommendedName>
        <fullName evidence="1">Carbohydrate kinase PfkB domain-containing protein</fullName>
    </recommendedName>
</protein>
<proteinExistence type="predicted"/>
<dbReference type="SUPFAM" id="SSF53613">
    <property type="entry name" value="Ribokinase-like"/>
    <property type="match status" value="1"/>
</dbReference>
<organism evidence="2 3">
    <name type="scientific">Cylindrodendrum hubeiense</name>
    <dbReference type="NCBI Taxonomy" id="595255"/>
    <lineage>
        <taxon>Eukaryota</taxon>
        <taxon>Fungi</taxon>
        <taxon>Dikarya</taxon>
        <taxon>Ascomycota</taxon>
        <taxon>Pezizomycotina</taxon>
        <taxon>Sordariomycetes</taxon>
        <taxon>Hypocreomycetidae</taxon>
        <taxon>Hypocreales</taxon>
        <taxon>Nectriaceae</taxon>
        <taxon>Cylindrodendrum</taxon>
    </lineage>
</organism>
<gene>
    <name evidence="2" type="ORF">G7Z17_g10367</name>
</gene>
<dbReference type="InterPro" id="IPR052562">
    <property type="entry name" value="Ketohexokinase-related"/>
</dbReference>
<keyword evidence="3" id="KW-1185">Reference proteome</keyword>
<accession>A0A9P5GXU1</accession>
<reference evidence="2" key="1">
    <citation type="submission" date="2020-03" db="EMBL/GenBank/DDBJ databases">
        <title>Draft Genome Sequence of Cylindrodendrum hubeiense.</title>
        <authorList>
            <person name="Buettner E."/>
            <person name="Kellner H."/>
        </authorList>
    </citation>
    <scope>NUCLEOTIDE SEQUENCE</scope>
    <source>
        <strain evidence="2">IHI 201604</strain>
    </source>
</reference>
<evidence type="ECO:0000313" key="3">
    <source>
        <dbReference type="Proteomes" id="UP000722485"/>
    </source>
</evidence>
<dbReference type="AlphaFoldDB" id="A0A9P5GXU1"/>
<dbReference type="OrthoDB" id="204058at2759"/>
<evidence type="ECO:0000259" key="1">
    <source>
        <dbReference type="Pfam" id="PF00294"/>
    </source>
</evidence>
<comment type="caution">
    <text evidence="2">The sequence shown here is derived from an EMBL/GenBank/DDBJ whole genome shotgun (WGS) entry which is preliminary data.</text>
</comment>
<dbReference type="Proteomes" id="UP000722485">
    <property type="component" value="Unassembled WGS sequence"/>
</dbReference>
<feature type="domain" description="Carbohydrate kinase PfkB" evidence="1">
    <location>
        <begin position="71"/>
        <end position="349"/>
    </location>
</feature>
<name>A0A9P5GXU1_9HYPO</name>
<dbReference type="InterPro" id="IPR011611">
    <property type="entry name" value="PfkB_dom"/>
</dbReference>